<dbReference type="SUPFAM" id="SSF53756">
    <property type="entry name" value="UDP-Glycosyltransferase/glycogen phosphorylase"/>
    <property type="match status" value="1"/>
</dbReference>
<protein>
    <submittedName>
        <fullName evidence="2">Colanic acid biosynthesis glycosyltransferase WcaL</fullName>
    </submittedName>
</protein>
<proteinExistence type="predicted"/>
<dbReference type="AlphaFoldDB" id="A0A177N271"/>
<evidence type="ECO:0000313" key="3">
    <source>
        <dbReference type="Proteomes" id="UP000078476"/>
    </source>
</evidence>
<dbReference type="STRING" id="980561.A1359_14185"/>
<dbReference type="EMBL" id="LUUI01000134">
    <property type="protein sequence ID" value="OAI11975.1"/>
    <property type="molecule type" value="Genomic_DNA"/>
</dbReference>
<dbReference type="CDD" id="cd03801">
    <property type="entry name" value="GT4_PimA-like"/>
    <property type="match status" value="1"/>
</dbReference>
<dbReference type="PANTHER" id="PTHR45947:SF15">
    <property type="entry name" value="TEICHURONIC ACID BIOSYNTHESIS GLYCOSYLTRANSFERASE TUAC-RELATED"/>
    <property type="match status" value="1"/>
</dbReference>
<dbReference type="Proteomes" id="UP000078476">
    <property type="component" value="Unassembled WGS sequence"/>
</dbReference>
<dbReference type="InterPro" id="IPR001296">
    <property type="entry name" value="Glyco_trans_1"/>
</dbReference>
<dbReference type="Pfam" id="PF00534">
    <property type="entry name" value="Glycos_transf_1"/>
    <property type="match status" value="1"/>
</dbReference>
<dbReference type="GO" id="GO:0016757">
    <property type="term" value="F:glycosyltransferase activity"/>
    <property type="evidence" value="ECO:0007669"/>
    <property type="project" value="InterPro"/>
</dbReference>
<evidence type="ECO:0000313" key="2">
    <source>
        <dbReference type="EMBL" id="OAI11975.1"/>
    </source>
</evidence>
<dbReference type="InterPro" id="IPR050194">
    <property type="entry name" value="Glycosyltransferase_grp1"/>
</dbReference>
<organism evidence="2 3">
    <name type="scientific">Methylomonas lenta</name>
    <dbReference type="NCBI Taxonomy" id="980561"/>
    <lineage>
        <taxon>Bacteria</taxon>
        <taxon>Pseudomonadati</taxon>
        <taxon>Pseudomonadota</taxon>
        <taxon>Gammaproteobacteria</taxon>
        <taxon>Methylococcales</taxon>
        <taxon>Methylococcaceae</taxon>
        <taxon>Methylomonas</taxon>
    </lineage>
</organism>
<comment type="caution">
    <text evidence="2">The sequence shown here is derived from an EMBL/GenBank/DDBJ whole genome shotgun (WGS) entry which is preliminary data.</text>
</comment>
<dbReference type="Gene3D" id="3.40.50.2000">
    <property type="entry name" value="Glycogen Phosphorylase B"/>
    <property type="match status" value="2"/>
</dbReference>
<reference evidence="2 3" key="1">
    <citation type="submission" date="2016-03" db="EMBL/GenBank/DDBJ databases">
        <authorList>
            <person name="Ploux O."/>
        </authorList>
    </citation>
    <scope>NUCLEOTIDE SEQUENCE [LARGE SCALE GENOMIC DNA]</scope>
    <source>
        <strain evidence="2 3">R-45370</strain>
    </source>
</reference>
<dbReference type="RefSeq" id="WP_066985545.1">
    <property type="nucleotide sequence ID" value="NZ_LUUI01000134.1"/>
</dbReference>
<dbReference type="PANTHER" id="PTHR45947">
    <property type="entry name" value="SULFOQUINOVOSYL TRANSFERASE SQD2"/>
    <property type="match status" value="1"/>
</dbReference>
<evidence type="ECO:0000259" key="1">
    <source>
        <dbReference type="Pfam" id="PF00534"/>
    </source>
</evidence>
<keyword evidence="2" id="KW-0808">Transferase</keyword>
<accession>A0A177N271</accession>
<keyword evidence="3" id="KW-1185">Reference proteome</keyword>
<feature type="domain" description="Glycosyl transferase family 1" evidence="1">
    <location>
        <begin position="224"/>
        <end position="381"/>
    </location>
</feature>
<sequence length="410" mass="45361">MTTTQHIGYFINQYPAVSHSFIRREILALESLGWRVSRFAIRPAPGGVVDVADHAEAKLTKFIVKVPLHEFIAIIAKQLSGNAVLFFRTLIFAFRFNVRHQKNWIKTLICFFEACVLSDWASKQSIGHIHAHFGTNSTTIAMFAKCLGGPGYSFTVHGPEEFDKPETLGLLEKIRQARFVVAISSYGRSQLYRWGDFADWQKIKIVHCGLDAEFLHHFPSPIPAEPRMVCVGRLSEQKGQLLLLQATARLIAEGVVLKLVLVGDGPMRNEIEQFIAKHDLAAYVELTGSLSGEQVRQQIVNARAFVLPSFAEGLPVVIMEAFALGRPVISTYVAGIPELVVNAENGWLVPAGSVDDLVVAMRVALQSSPETLAEMGELGRQRVLERHAIDTEAEKLGQWFANLSGLPPVA</sequence>
<name>A0A177N271_9GAMM</name>
<dbReference type="OrthoDB" id="4611853at2"/>
<gene>
    <name evidence="2" type="ORF">A1359_14185</name>
</gene>